<accession>A0A6A3BGA0</accession>
<keyword evidence="3" id="KW-1185">Reference proteome</keyword>
<name>A0A6A3BGA0_HIBSY</name>
<feature type="region of interest" description="Disordered" evidence="1">
    <location>
        <begin position="38"/>
        <end position="59"/>
    </location>
</feature>
<evidence type="ECO:0000313" key="3">
    <source>
        <dbReference type="Proteomes" id="UP000436088"/>
    </source>
</evidence>
<dbReference type="AlphaFoldDB" id="A0A6A3BGA0"/>
<evidence type="ECO:0000256" key="1">
    <source>
        <dbReference type="SAM" id="MobiDB-lite"/>
    </source>
</evidence>
<feature type="compositionally biased region" description="Polar residues" evidence="1">
    <location>
        <begin position="38"/>
        <end position="47"/>
    </location>
</feature>
<dbReference type="PANTHER" id="PTHR33696">
    <property type="entry name" value="T22J18.15-RELATED"/>
    <property type="match status" value="1"/>
</dbReference>
<comment type="caution">
    <text evidence="2">The sequence shown here is derived from an EMBL/GenBank/DDBJ whole genome shotgun (WGS) entry which is preliminary data.</text>
</comment>
<protein>
    <submittedName>
        <fullName evidence="2">Uncharacterized protein</fullName>
    </submittedName>
</protein>
<evidence type="ECO:0000313" key="2">
    <source>
        <dbReference type="EMBL" id="KAE8715754.1"/>
    </source>
</evidence>
<dbReference type="EMBL" id="VEPZ02000857">
    <property type="protein sequence ID" value="KAE8715754.1"/>
    <property type="molecule type" value="Genomic_DNA"/>
</dbReference>
<organism evidence="2 3">
    <name type="scientific">Hibiscus syriacus</name>
    <name type="common">Rose of Sharon</name>
    <dbReference type="NCBI Taxonomy" id="106335"/>
    <lineage>
        <taxon>Eukaryota</taxon>
        <taxon>Viridiplantae</taxon>
        <taxon>Streptophyta</taxon>
        <taxon>Embryophyta</taxon>
        <taxon>Tracheophyta</taxon>
        <taxon>Spermatophyta</taxon>
        <taxon>Magnoliopsida</taxon>
        <taxon>eudicotyledons</taxon>
        <taxon>Gunneridae</taxon>
        <taxon>Pentapetalae</taxon>
        <taxon>rosids</taxon>
        <taxon>malvids</taxon>
        <taxon>Malvales</taxon>
        <taxon>Malvaceae</taxon>
        <taxon>Malvoideae</taxon>
        <taxon>Hibiscus</taxon>
    </lineage>
</organism>
<proteinExistence type="predicted"/>
<reference evidence="2" key="1">
    <citation type="submission" date="2019-09" db="EMBL/GenBank/DDBJ databases">
        <title>Draft genome information of white flower Hibiscus syriacus.</title>
        <authorList>
            <person name="Kim Y.-M."/>
        </authorList>
    </citation>
    <scope>NUCLEOTIDE SEQUENCE [LARGE SCALE GENOMIC DNA]</scope>
    <source>
        <strain evidence="2">YM2019G1</strain>
    </source>
</reference>
<dbReference type="Proteomes" id="UP000436088">
    <property type="component" value="Unassembled WGS sequence"/>
</dbReference>
<dbReference type="PANTHER" id="PTHR33696:SF20">
    <property type="entry name" value="DUF688 FAMILY PROTEIN"/>
    <property type="match status" value="1"/>
</dbReference>
<gene>
    <name evidence="2" type="ORF">F3Y22_tig00110160pilonHSYRG00354</name>
</gene>
<sequence>MGVQARGLQVVNVTHYYQYSCPIDGGLYALNRTPLASNLGDSSTNKVPSPPPYSKRSTSLKGLRWWPDDPFLAAYKECTKSGGKTGGSKLSVRIKKIRFSCKNSCDVRENNLMRLSNLPTPPKSRIGARQEFV</sequence>